<evidence type="ECO:0000313" key="2">
    <source>
        <dbReference type="Proteomes" id="UP000028782"/>
    </source>
</evidence>
<dbReference type="EMBL" id="CP006704">
    <property type="protein sequence ID" value="AIJ44696.1"/>
    <property type="molecule type" value="Genomic_DNA"/>
</dbReference>
<name>A0A076PIZ2_COMTE</name>
<dbReference type="Proteomes" id="UP000028782">
    <property type="component" value="Chromosome"/>
</dbReference>
<dbReference type="AlphaFoldDB" id="A0A076PIZ2"/>
<reference evidence="1 2" key="1">
    <citation type="journal article" date="2014" name="Genome Announc.">
        <title>Complete Genome Sequence of Polychlorinated Biphenyl Degrader Comamonas testosteroni TK102 (NBRC 109938).</title>
        <authorList>
            <person name="Fukuda K."/>
            <person name="Hosoyama A."/>
            <person name="Tsuchikane K."/>
            <person name="Ohji S."/>
            <person name="Yamazoe A."/>
            <person name="Fujita N."/>
            <person name="Shintani M."/>
            <person name="Kimbara K."/>
        </authorList>
    </citation>
    <scope>NUCLEOTIDE SEQUENCE [LARGE SCALE GENOMIC DNA]</scope>
    <source>
        <strain evidence="1">TK102</strain>
    </source>
</reference>
<sequence>MSADIHHDESETIKPLEPQQIDAFWGDFSNQLSQLAELDRQEFVESSNELLQQYAPGLSMELEGKLGEAGSRLVISAHGNTAQFENAQALVRQAPRFEHYSVQAFRSRALGSNFGMRMDGFELACSDIRVGYYDAGGIIGLKLSFEKPIARDMAEHAQHMAFIMLDHVLGEWDFSVRVGPVEFVDEAAADVYGSALLSEFPPLFDGFIRQQLGRSYEFPQEDSDRWLSLEVRAQDADEDAAPDILTFHDGANAVATRADLSHFMEWRFSFSSQQELDGVRDAQDALDEQLSREQRGILAFSRVENMSARVATYYVEDPAHAVQLAGQLGRQHVPDLEGELSVSFDPSWNEFLSLYAAIHRNDRPEEVLAS</sequence>
<accession>A0A076PIZ2</accession>
<gene>
    <name evidence="1" type="ORF">O987_02640</name>
</gene>
<proteinExistence type="predicted"/>
<protein>
    <recommendedName>
        <fullName evidence="3">DUF695 domain-containing protein</fullName>
    </recommendedName>
</protein>
<dbReference type="HOGENOM" id="CLU_771123_0_0_4"/>
<organism evidence="1 2">
    <name type="scientific">Comamonas testosteroni TK102</name>
    <dbReference type="NCBI Taxonomy" id="1392005"/>
    <lineage>
        <taxon>Bacteria</taxon>
        <taxon>Pseudomonadati</taxon>
        <taxon>Pseudomonadota</taxon>
        <taxon>Betaproteobacteria</taxon>
        <taxon>Burkholderiales</taxon>
        <taxon>Comamonadaceae</taxon>
        <taxon>Comamonas</taxon>
    </lineage>
</organism>
<evidence type="ECO:0008006" key="3">
    <source>
        <dbReference type="Google" id="ProtNLM"/>
    </source>
</evidence>
<evidence type="ECO:0000313" key="1">
    <source>
        <dbReference type="EMBL" id="AIJ44696.1"/>
    </source>
</evidence>
<dbReference type="KEGG" id="ctes:O987_02640"/>
<dbReference type="RefSeq" id="WP_043370726.1">
    <property type="nucleotide sequence ID" value="NZ_CP006704.1"/>
</dbReference>